<keyword evidence="1" id="KW-0472">Membrane</keyword>
<evidence type="ECO:0000256" key="1">
    <source>
        <dbReference type="SAM" id="Phobius"/>
    </source>
</evidence>
<name>A0A1I6CSJ4_9RHOB</name>
<dbReference type="RefSeq" id="WP_177220423.1">
    <property type="nucleotide sequence ID" value="NZ_FOYI01000001.1"/>
</dbReference>
<dbReference type="Proteomes" id="UP000199302">
    <property type="component" value="Unassembled WGS sequence"/>
</dbReference>
<dbReference type="AlphaFoldDB" id="A0A1I6CSJ4"/>
<evidence type="ECO:0000313" key="3">
    <source>
        <dbReference type="Proteomes" id="UP000199302"/>
    </source>
</evidence>
<feature type="transmembrane region" description="Helical" evidence="1">
    <location>
        <begin position="12"/>
        <end position="31"/>
    </location>
</feature>
<dbReference type="STRING" id="871652.SAMN04515673_101297"/>
<evidence type="ECO:0000313" key="2">
    <source>
        <dbReference type="EMBL" id="SFQ96158.1"/>
    </source>
</evidence>
<accession>A0A1I6CSJ4</accession>
<keyword evidence="3" id="KW-1185">Reference proteome</keyword>
<reference evidence="2 3" key="1">
    <citation type="submission" date="2016-10" db="EMBL/GenBank/DDBJ databases">
        <authorList>
            <person name="de Groot N.N."/>
        </authorList>
    </citation>
    <scope>NUCLEOTIDE SEQUENCE [LARGE SCALE GENOMIC DNA]</scope>
    <source>
        <strain evidence="3">KMM 9023,NRIC 0796,JCM 17311,KCTC 23692</strain>
    </source>
</reference>
<protein>
    <submittedName>
        <fullName evidence="2">Uncharacterized protein</fullName>
    </submittedName>
</protein>
<gene>
    <name evidence="2" type="ORF">SAMN04515673_101297</name>
</gene>
<proteinExistence type="predicted"/>
<dbReference type="EMBL" id="FOYI01000001">
    <property type="protein sequence ID" value="SFQ96158.1"/>
    <property type="molecule type" value="Genomic_DNA"/>
</dbReference>
<sequence>MAEKTSGSSNALAFVVGGLVVVVGILAYLFLGGDVPAAEEPDIQIELPDLPQDGG</sequence>
<keyword evidence="1" id="KW-0812">Transmembrane</keyword>
<keyword evidence="1" id="KW-1133">Transmembrane helix</keyword>
<organism evidence="2 3">
    <name type="scientific">Poseidonocella sedimentorum</name>
    <dbReference type="NCBI Taxonomy" id="871652"/>
    <lineage>
        <taxon>Bacteria</taxon>
        <taxon>Pseudomonadati</taxon>
        <taxon>Pseudomonadota</taxon>
        <taxon>Alphaproteobacteria</taxon>
        <taxon>Rhodobacterales</taxon>
        <taxon>Roseobacteraceae</taxon>
        <taxon>Poseidonocella</taxon>
    </lineage>
</organism>